<gene>
    <name evidence="15" type="ORF">BCR42DRAFT_426950</name>
</gene>
<keyword evidence="9" id="KW-0862">Zinc</keyword>
<dbReference type="GO" id="GO:0016567">
    <property type="term" value="P:protein ubiquitination"/>
    <property type="evidence" value="ECO:0007669"/>
    <property type="project" value="UniProtKB-UniPathway"/>
</dbReference>
<accession>A0A1X2I0D3</accession>
<sequence>MDLSRPSAPTVVTTDPHQPTTTHVTPIPTPIRTTRMTRTPIMTTEKDKKGPSSAIRRRHCDTTQQQPPSSTPPSNDHKQVTTTAFDYDYTNTGFYDCNICFDTAIYPVLTICGHLFCWVCLSKWLELQKMNPTCPMCKAGCSNDKIIPVYGRGREESDPRYGDASIPSRPSGKRPEPLYNPNVAGSSFFHPFRNNRQPVDRNTNFFSIGRPPPNEGNQSNGFLLRLMLMILSLFIVVIVFY</sequence>
<comment type="pathway">
    <text evidence="3">Protein modification; protein ubiquitination.</text>
</comment>
<evidence type="ECO:0000256" key="3">
    <source>
        <dbReference type="ARBA" id="ARBA00004906"/>
    </source>
</evidence>
<evidence type="ECO:0000256" key="4">
    <source>
        <dbReference type="ARBA" id="ARBA00012483"/>
    </source>
</evidence>
<dbReference type="InterPro" id="IPR001841">
    <property type="entry name" value="Znf_RING"/>
</dbReference>
<dbReference type="EMBL" id="MCGE01000038">
    <property type="protein sequence ID" value="ORZ06668.1"/>
    <property type="molecule type" value="Genomic_DNA"/>
</dbReference>
<evidence type="ECO:0000256" key="7">
    <source>
        <dbReference type="ARBA" id="ARBA00022771"/>
    </source>
</evidence>
<keyword evidence="7 11" id="KW-0863">Zinc-finger</keyword>
<dbReference type="PROSITE" id="PS50089">
    <property type="entry name" value="ZF_RING_2"/>
    <property type="match status" value="1"/>
</dbReference>
<evidence type="ECO:0000256" key="10">
    <source>
        <dbReference type="ARBA" id="ARBA00023136"/>
    </source>
</evidence>
<keyword evidence="13" id="KW-0812">Transmembrane</keyword>
<feature type="domain" description="RING-type" evidence="14">
    <location>
        <begin position="97"/>
        <end position="138"/>
    </location>
</feature>
<dbReference type="PROSITE" id="PS00518">
    <property type="entry name" value="ZF_RING_1"/>
    <property type="match status" value="1"/>
</dbReference>
<evidence type="ECO:0000256" key="1">
    <source>
        <dbReference type="ARBA" id="ARBA00000900"/>
    </source>
</evidence>
<dbReference type="InterPro" id="IPR017907">
    <property type="entry name" value="Znf_RING_CS"/>
</dbReference>
<dbReference type="Pfam" id="PF00097">
    <property type="entry name" value="zf-C3HC4"/>
    <property type="match status" value="1"/>
</dbReference>
<keyword evidence="13" id="KW-1133">Transmembrane helix</keyword>
<dbReference type="GO" id="GO:0061630">
    <property type="term" value="F:ubiquitin protein ligase activity"/>
    <property type="evidence" value="ECO:0007669"/>
    <property type="project" value="UniProtKB-EC"/>
</dbReference>
<evidence type="ECO:0000256" key="12">
    <source>
        <dbReference type="SAM" id="MobiDB-lite"/>
    </source>
</evidence>
<dbReference type="SUPFAM" id="SSF57850">
    <property type="entry name" value="RING/U-box"/>
    <property type="match status" value="1"/>
</dbReference>
<evidence type="ECO:0000256" key="2">
    <source>
        <dbReference type="ARBA" id="ARBA00004308"/>
    </source>
</evidence>
<dbReference type="SMART" id="SM00184">
    <property type="entry name" value="RING"/>
    <property type="match status" value="1"/>
</dbReference>
<evidence type="ECO:0000313" key="15">
    <source>
        <dbReference type="EMBL" id="ORZ06668.1"/>
    </source>
</evidence>
<comment type="caution">
    <text evidence="15">The sequence shown here is derived from an EMBL/GenBank/DDBJ whole genome shotgun (WGS) entry which is preliminary data.</text>
</comment>
<proteinExistence type="predicted"/>
<protein>
    <recommendedName>
        <fullName evidence="4">RING-type E3 ubiquitin transferase</fullName>
        <ecNumber evidence="4">2.3.2.27</ecNumber>
    </recommendedName>
</protein>
<evidence type="ECO:0000259" key="14">
    <source>
        <dbReference type="PROSITE" id="PS50089"/>
    </source>
</evidence>
<evidence type="ECO:0000256" key="8">
    <source>
        <dbReference type="ARBA" id="ARBA00022786"/>
    </source>
</evidence>
<dbReference type="PANTHER" id="PTHR12313">
    <property type="entry name" value="E3 UBIQUITIN-PROTEIN LIGASE RNF5-RELATED"/>
    <property type="match status" value="1"/>
</dbReference>
<feature type="compositionally biased region" description="Low complexity" evidence="12">
    <location>
        <begin position="9"/>
        <end position="43"/>
    </location>
</feature>
<keyword evidence="5" id="KW-0808">Transferase</keyword>
<dbReference type="Proteomes" id="UP000193560">
    <property type="component" value="Unassembled WGS sequence"/>
</dbReference>
<dbReference type="EC" id="2.3.2.27" evidence="4"/>
<evidence type="ECO:0000256" key="11">
    <source>
        <dbReference type="PROSITE-ProRule" id="PRU00175"/>
    </source>
</evidence>
<feature type="region of interest" description="Disordered" evidence="12">
    <location>
        <begin position="1"/>
        <end position="79"/>
    </location>
</feature>
<comment type="subcellular location">
    <subcellularLocation>
        <location evidence="2">Endomembrane system</location>
    </subcellularLocation>
</comment>
<feature type="region of interest" description="Disordered" evidence="12">
    <location>
        <begin position="152"/>
        <end position="176"/>
    </location>
</feature>
<keyword evidence="6" id="KW-0479">Metal-binding</keyword>
<dbReference type="STRING" id="90262.A0A1X2I0D3"/>
<dbReference type="InterPro" id="IPR018957">
    <property type="entry name" value="Znf_C3HC4_RING-type"/>
</dbReference>
<dbReference type="AlphaFoldDB" id="A0A1X2I0D3"/>
<keyword evidence="16" id="KW-1185">Reference proteome</keyword>
<dbReference type="OrthoDB" id="6270329at2759"/>
<reference evidence="15 16" key="1">
    <citation type="submission" date="2016-07" db="EMBL/GenBank/DDBJ databases">
        <title>Pervasive Adenine N6-methylation of Active Genes in Fungi.</title>
        <authorList>
            <consortium name="DOE Joint Genome Institute"/>
            <person name="Mondo S.J."/>
            <person name="Dannebaum R.O."/>
            <person name="Kuo R.C."/>
            <person name="Labutti K."/>
            <person name="Haridas S."/>
            <person name="Kuo A."/>
            <person name="Salamov A."/>
            <person name="Ahrendt S.R."/>
            <person name="Lipzen A."/>
            <person name="Sullivan W."/>
            <person name="Andreopoulos W.B."/>
            <person name="Clum A."/>
            <person name="Lindquist E."/>
            <person name="Daum C."/>
            <person name="Ramamoorthy G.K."/>
            <person name="Gryganskyi A."/>
            <person name="Culley D."/>
            <person name="Magnuson J.K."/>
            <person name="James T.Y."/>
            <person name="O'Malley M.A."/>
            <person name="Stajich J.E."/>
            <person name="Spatafora J.W."/>
            <person name="Visel A."/>
            <person name="Grigoriev I.V."/>
        </authorList>
    </citation>
    <scope>NUCLEOTIDE SEQUENCE [LARGE SCALE GENOMIC DNA]</scope>
    <source>
        <strain evidence="15 16">NRRL 1336</strain>
    </source>
</reference>
<dbReference type="Gene3D" id="3.30.40.10">
    <property type="entry name" value="Zinc/RING finger domain, C3HC4 (zinc finger)"/>
    <property type="match status" value="1"/>
</dbReference>
<evidence type="ECO:0000256" key="9">
    <source>
        <dbReference type="ARBA" id="ARBA00022833"/>
    </source>
</evidence>
<organism evidence="15 16">
    <name type="scientific">Absidia repens</name>
    <dbReference type="NCBI Taxonomy" id="90262"/>
    <lineage>
        <taxon>Eukaryota</taxon>
        <taxon>Fungi</taxon>
        <taxon>Fungi incertae sedis</taxon>
        <taxon>Mucoromycota</taxon>
        <taxon>Mucoromycotina</taxon>
        <taxon>Mucoromycetes</taxon>
        <taxon>Mucorales</taxon>
        <taxon>Cunninghamellaceae</taxon>
        <taxon>Absidia</taxon>
    </lineage>
</organism>
<feature type="transmembrane region" description="Helical" evidence="13">
    <location>
        <begin position="222"/>
        <end position="240"/>
    </location>
</feature>
<feature type="compositionally biased region" description="Basic and acidic residues" evidence="12">
    <location>
        <begin position="152"/>
        <end position="161"/>
    </location>
</feature>
<dbReference type="UniPathway" id="UPA00143"/>
<dbReference type="GO" id="GO:0005783">
    <property type="term" value="C:endoplasmic reticulum"/>
    <property type="evidence" value="ECO:0007669"/>
    <property type="project" value="InterPro"/>
</dbReference>
<evidence type="ECO:0000313" key="16">
    <source>
        <dbReference type="Proteomes" id="UP000193560"/>
    </source>
</evidence>
<evidence type="ECO:0000256" key="13">
    <source>
        <dbReference type="SAM" id="Phobius"/>
    </source>
</evidence>
<dbReference type="GO" id="GO:0006511">
    <property type="term" value="P:ubiquitin-dependent protein catabolic process"/>
    <property type="evidence" value="ECO:0007669"/>
    <property type="project" value="InterPro"/>
</dbReference>
<keyword evidence="8" id="KW-0833">Ubl conjugation pathway</keyword>
<dbReference type="GO" id="GO:0008270">
    <property type="term" value="F:zinc ion binding"/>
    <property type="evidence" value="ECO:0007669"/>
    <property type="project" value="UniProtKB-KW"/>
</dbReference>
<evidence type="ECO:0000256" key="6">
    <source>
        <dbReference type="ARBA" id="ARBA00022723"/>
    </source>
</evidence>
<feature type="compositionally biased region" description="Low complexity" evidence="12">
    <location>
        <begin position="62"/>
        <end position="74"/>
    </location>
</feature>
<dbReference type="InterPro" id="IPR013083">
    <property type="entry name" value="Znf_RING/FYVE/PHD"/>
</dbReference>
<dbReference type="InterPro" id="IPR045103">
    <property type="entry name" value="RNF5/RNF185-like"/>
</dbReference>
<evidence type="ECO:0000256" key="5">
    <source>
        <dbReference type="ARBA" id="ARBA00022679"/>
    </source>
</evidence>
<comment type="catalytic activity">
    <reaction evidence="1">
        <text>S-ubiquitinyl-[E2 ubiquitin-conjugating enzyme]-L-cysteine + [acceptor protein]-L-lysine = [E2 ubiquitin-conjugating enzyme]-L-cysteine + N(6)-ubiquitinyl-[acceptor protein]-L-lysine.</text>
        <dbReference type="EC" id="2.3.2.27"/>
    </reaction>
</comment>
<keyword evidence="10 13" id="KW-0472">Membrane</keyword>
<name>A0A1X2I0D3_9FUNG</name>